<name>A0A9W4MQE6_PENOL</name>
<keyword evidence="2" id="KW-1133">Transmembrane helix</keyword>
<evidence type="ECO:0000256" key="2">
    <source>
        <dbReference type="SAM" id="Phobius"/>
    </source>
</evidence>
<sequence>MHVVQANMNPANMSPDDAPPAYSSLPNAQSPEKSDMILAPQENEPGLAVASALRRGLQVSARSTVSSSAFDYPEELACYGVSREDWAQFTQTISQGAKLSRQQWTTVIGRSLGALGVGGLMIGVLGAIPAVFIARLSKRRQEQRNLISAMAGVDGDHLAQHITQWNETFFRPRGILIRIDLPDEYLDDLDHMDISKNGVLRDSRKDRAKASQSARIVIIPLNETTPTCI</sequence>
<accession>A0A9W4MQE6</accession>
<feature type="compositionally biased region" description="Polar residues" evidence="1">
    <location>
        <begin position="1"/>
        <end position="12"/>
    </location>
</feature>
<evidence type="ECO:0000313" key="4">
    <source>
        <dbReference type="Proteomes" id="UP001153618"/>
    </source>
</evidence>
<keyword evidence="4" id="KW-1185">Reference proteome</keyword>
<keyword evidence="2" id="KW-0472">Membrane</keyword>
<dbReference type="Pfam" id="PF15496">
    <property type="entry name" value="DUF4646"/>
    <property type="match status" value="1"/>
</dbReference>
<evidence type="ECO:0000256" key="1">
    <source>
        <dbReference type="SAM" id="MobiDB-lite"/>
    </source>
</evidence>
<dbReference type="EMBL" id="CAJVOS010000012">
    <property type="protein sequence ID" value="CAG8006101.1"/>
    <property type="molecule type" value="Genomic_DNA"/>
</dbReference>
<dbReference type="AlphaFoldDB" id="A0A9W4MQE6"/>
<gene>
    <name evidence="3" type="ORF">POLS_LOCUS1995</name>
</gene>
<feature type="region of interest" description="Disordered" evidence="1">
    <location>
        <begin position="1"/>
        <end position="31"/>
    </location>
</feature>
<dbReference type="OrthoDB" id="252020at2759"/>
<proteinExistence type="predicted"/>
<evidence type="ECO:0000313" key="3">
    <source>
        <dbReference type="EMBL" id="CAG8006101.1"/>
    </source>
</evidence>
<comment type="caution">
    <text evidence="3">The sequence shown here is derived from an EMBL/GenBank/DDBJ whole genome shotgun (WGS) entry which is preliminary data.</text>
</comment>
<protein>
    <submittedName>
        <fullName evidence="3">Uncharacterized protein</fullName>
    </submittedName>
</protein>
<dbReference type="Proteomes" id="UP001153618">
    <property type="component" value="Unassembled WGS sequence"/>
</dbReference>
<organism evidence="3 4">
    <name type="scientific">Penicillium olsonii</name>
    <dbReference type="NCBI Taxonomy" id="99116"/>
    <lineage>
        <taxon>Eukaryota</taxon>
        <taxon>Fungi</taxon>
        <taxon>Dikarya</taxon>
        <taxon>Ascomycota</taxon>
        <taxon>Pezizomycotina</taxon>
        <taxon>Eurotiomycetes</taxon>
        <taxon>Eurotiomycetidae</taxon>
        <taxon>Eurotiales</taxon>
        <taxon>Aspergillaceae</taxon>
        <taxon>Penicillium</taxon>
    </lineage>
</organism>
<dbReference type="InterPro" id="IPR028018">
    <property type="entry name" value="DUF4646"/>
</dbReference>
<keyword evidence="2" id="KW-0812">Transmembrane</keyword>
<feature type="transmembrane region" description="Helical" evidence="2">
    <location>
        <begin position="112"/>
        <end position="134"/>
    </location>
</feature>
<reference evidence="3" key="1">
    <citation type="submission" date="2021-07" db="EMBL/GenBank/DDBJ databases">
        <authorList>
            <person name="Branca A.L. A."/>
        </authorList>
    </citation>
    <scope>NUCLEOTIDE SEQUENCE</scope>
</reference>